<evidence type="ECO:0000256" key="1">
    <source>
        <dbReference type="SAM" id="MobiDB-lite"/>
    </source>
</evidence>
<feature type="region of interest" description="Disordered" evidence="1">
    <location>
        <begin position="256"/>
        <end position="325"/>
    </location>
</feature>
<dbReference type="OrthoDB" id="3555452at2759"/>
<feature type="compositionally biased region" description="Low complexity" evidence="1">
    <location>
        <begin position="258"/>
        <end position="273"/>
    </location>
</feature>
<evidence type="ECO:0000313" key="2">
    <source>
        <dbReference type="EMBL" id="CZR58498.1"/>
    </source>
</evidence>
<accession>A0A1L7X0G0</accession>
<dbReference type="EMBL" id="FJOG01000012">
    <property type="protein sequence ID" value="CZR58498.1"/>
    <property type="molecule type" value="Genomic_DNA"/>
</dbReference>
<feature type="compositionally biased region" description="Basic and acidic residues" evidence="1">
    <location>
        <begin position="282"/>
        <end position="314"/>
    </location>
</feature>
<dbReference type="Proteomes" id="UP000184330">
    <property type="component" value="Unassembled WGS sequence"/>
</dbReference>
<reference evidence="2 3" key="1">
    <citation type="submission" date="2016-03" db="EMBL/GenBank/DDBJ databases">
        <authorList>
            <person name="Ploux O."/>
        </authorList>
    </citation>
    <scope>NUCLEOTIDE SEQUENCE [LARGE SCALE GENOMIC DNA]</scope>
    <source>
        <strain evidence="2 3">UAMH 11012</strain>
    </source>
</reference>
<protein>
    <recommendedName>
        <fullName evidence="4">C2H2-type domain-containing protein</fullName>
    </recommendedName>
</protein>
<name>A0A1L7X0G0_9HELO</name>
<feature type="region of interest" description="Disordered" evidence="1">
    <location>
        <begin position="148"/>
        <end position="188"/>
    </location>
</feature>
<evidence type="ECO:0008006" key="4">
    <source>
        <dbReference type="Google" id="ProtNLM"/>
    </source>
</evidence>
<dbReference type="PANTHER" id="PTHR38166">
    <property type="entry name" value="C2H2-TYPE DOMAIN-CONTAINING PROTEIN-RELATED"/>
    <property type="match status" value="1"/>
</dbReference>
<sequence length="720" mass="80197">MAAGHVSARGSYKRSSETADPHRAHTRISYSPPRADAGPRTLPSLYIPVAVNAGDIATEPRYIPSSTLLDYDETESENYIYGSSREPWQTCTPQPDDIVQRVSSLSLSNKAAPGLGKDAQAHKETRSYVEVVKTSRDLHGRSFAARAASGFRRRRNGEPVGIPGQDHASGPVSLSQSPSLRNARAQHQKAVKHLCKPIAEGTTLKGTPRTIHRSFSETALHDGLLLKVGYWADERLQGLPEYQSLNLKSLDAVVQCPSSSSSSSKGQQSAWSSTESRGGRRGGAERGGGKRAVGDRDFHDNTGGDENDPKRPKSDPPQSPRTPKWYACHFHKHDPEYFSTNEATRMRYKSCGAKGWTEICRLKEHLYRVHKDLPKCDKCQKEFKKPEDLKAHLREKNESACQLQREVPSKGISPEIAKELHKRPKHTMTDEQRWFAIWRLLFPHEELPESPYSDVQVHETSDSHESETFHGYLEQRMSDHLIAKLDTSLKQVLPEDMKKLVMDIVLDQEQSSRHELWESYQLGATAEGQMSEGSENYNSAGSIAMANDPEAWELDQSSKALLIQPRVDNEAITAYPTPSTLQNQTQRLLYPQILPPATVSIRPYPPSTPVRQMSSSTYDSALGSELQSSADDEARYVNPAKIMTTPESHIPHPRTYNLPPPAMESSAASEITDMDQGHALSSPWSLHSPTPEAFDFQGVSTHDQYSDEDAPNSPDNYTFS</sequence>
<feature type="region of interest" description="Disordered" evidence="1">
    <location>
        <begin position="600"/>
        <end position="631"/>
    </location>
</feature>
<feature type="compositionally biased region" description="Polar residues" evidence="1">
    <location>
        <begin position="609"/>
        <end position="629"/>
    </location>
</feature>
<feature type="compositionally biased region" description="Basic and acidic residues" evidence="1">
    <location>
        <begin position="14"/>
        <end position="23"/>
    </location>
</feature>
<organism evidence="2 3">
    <name type="scientific">Phialocephala subalpina</name>
    <dbReference type="NCBI Taxonomy" id="576137"/>
    <lineage>
        <taxon>Eukaryota</taxon>
        <taxon>Fungi</taxon>
        <taxon>Dikarya</taxon>
        <taxon>Ascomycota</taxon>
        <taxon>Pezizomycotina</taxon>
        <taxon>Leotiomycetes</taxon>
        <taxon>Helotiales</taxon>
        <taxon>Mollisiaceae</taxon>
        <taxon>Phialocephala</taxon>
        <taxon>Phialocephala fortinii species complex</taxon>
    </lineage>
</organism>
<feature type="region of interest" description="Disordered" evidence="1">
    <location>
        <begin position="644"/>
        <end position="720"/>
    </location>
</feature>
<evidence type="ECO:0000313" key="3">
    <source>
        <dbReference type="Proteomes" id="UP000184330"/>
    </source>
</evidence>
<keyword evidence="3" id="KW-1185">Reference proteome</keyword>
<dbReference type="PANTHER" id="PTHR38166:SF1">
    <property type="entry name" value="C2H2-TYPE DOMAIN-CONTAINING PROTEIN"/>
    <property type="match status" value="1"/>
</dbReference>
<proteinExistence type="predicted"/>
<dbReference type="AlphaFoldDB" id="A0A1L7X0G0"/>
<gene>
    <name evidence="2" type="ORF">PAC_08390</name>
</gene>
<feature type="region of interest" description="Disordered" evidence="1">
    <location>
        <begin position="1"/>
        <end position="39"/>
    </location>
</feature>